<reference evidence="1" key="2">
    <citation type="submission" date="2025-08" db="UniProtKB">
        <authorList>
            <consortium name="Ensembl"/>
        </authorList>
    </citation>
    <scope>IDENTIFICATION</scope>
</reference>
<evidence type="ECO:0000313" key="1">
    <source>
        <dbReference type="Ensembl" id="ENSCAFP00000072678.1"/>
    </source>
</evidence>
<dbReference type="Proteomes" id="UP000002254">
    <property type="component" value="Chromosome 31"/>
</dbReference>
<evidence type="ECO:0000313" key="2">
    <source>
        <dbReference type="Proteomes" id="UP000002254"/>
    </source>
</evidence>
<protein>
    <submittedName>
        <fullName evidence="1">Glutamine amidotransferase class 1 domain containing 3</fullName>
    </submittedName>
</protein>
<dbReference type="PANTHER" id="PTHR10224:SF9">
    <property type="entry name" value="GLUTAMINE AMIDOTRANSFERASE-LIKE CLASS 1 DOMAIN-CONTAINING PROTEIN 3, MITOCHONDRIAL-RELATED"/>
    <property type="match status" value="1"/>
</dbReference>
<dbReference type="Gene3D" id="3.40.50.880">
    <property type="match status" value="2"/>
</dbReference>
<dbReference type="Ensembl" id="ENSCAFT00000103258.1">
    <property type="protein sequence ID" value="ENSCAFP00000072678.1"/>
    <property type="gene ID" value="ENSCAFG00000041383.2"/>
</dbReference>
<organism evidence="1 2">
    <name type="scientific">Canis lupus familiaris</name>
    <name type="common">Dog</name>
    <name type="synonym">Canis familiaris</name>
    <dbReference type="NCBI Taxonomy" id="9615"/>
    <lineage>
        <taxon>Eukaryota</taxon>
        <taxon>Metazoa</taxon>
        <taxon>Chordata</taxon>
        <taxon>Craniata</taxon>
        <taxon>Vertebrata</taxon>
        <taxon>Euteleostomi</taxon>
        <taxon>Mammalia</taxon>
        <taxon>Eutheria</taxon>
        <taxon>Laurasiatheria</taxon>
        <taxon>Carnivora</taxon>
        <taxon>Caniformia</taxon>
        <taxon>Canidae</taxon>
        <taxon>Canis</taxon>
    </lineage>
</organism>
<dbReference type="PANTHER" id="PTHR10224">
    <property type="entry name" value="ES1 PROTEIN HOMOLOG, MITOCHONDRIAL"/>
    <property type="match status" value="1"/>
</dbReference>
<accession>A0A8P0TSR3</accession>
<sequence length="469" mass="49890">MAAVRALGACRLRAASAFAPRAAFHGSAPRPGARVALVLSGCGVYDGTELQEAAAVLVHLSRGGAEVQTFAPDIPQMHVVDHTKGQPSESESRNVLTESARITRGKITDLARLSAANHDAAIFPGGFGAAKNLSTFAVDGKDCRVHEDVERVLKEFHKAGKPIGYLGEFPGHVVTSVSPGDIMGRRASRKFPLQPSPPPSLFQHPFPRLVSAFLSSRQVAWCVTCEHHSPRPPVGPRGPCMLRTAGTATMHQIWPAWTSQRSPLACAPAHVLAVHISVLERGEGSAWSPPWEKLPRSPALPGAPRTAPWGCVSRVLLGQALCRSSLLVKVVAVGPAVRLVCSEETLRSRQGADDSGATCLSPPGMPSLERHPTWGLCCIASVLAAKVLHGVEVTVGHEQEEGGRWPYAGTAEAIKALGAKHCVKEVTEAHVDKKNKVVTTPAFMCETELHHVHDGIGAMVKKVLELCAK</sequence>
<dbReference type="NCBIfam" id="NF008747">
    <property type="entry name" value="PRK11780.1"/>
    <property type="match status" value="1"/>
</dbReference>
<dbReference type="InterPro" id="IPR029062">
    <property type="entry name" value="Class_I_gatase-like"/>
</dbReference>
<proteinExistence type="predicted"/>
<name>A0A8P0TSR3_CANLF</name>
<reference evidence="1 2" key="1">
    <citation type="journal article" date="2005" name="Nature">
        <title>Genome sequence, comparative analysis and haplotype structure of the domestic dog.</title>
        <authorList>
            <consortium name="Broad Sequencing Platform"/>
            <person name="Lindblad-Toh K."/>
            <person name="Wade C.M."/>
            <person name="Mikkelsen T.S."/>
            <person name="Karlsson E.K."/>
            <person name="Jaffe D.B."/>
            <person name="Kamal M."/>
            <person name="Clamp M."/>
            <person name="Chang J.L."/>
            <person name="Kulbokas E.J. III"/>
            <person name="Zody M.C."/>
            <person name="Mauceli E."/>
            <person name="Xie X."/>
            <person name="Breen M."/>
            <person name="Wayne R.K."/>
            <person name="Ostrander E.A."/>
            <person name="Ponting C.P."/>
            <person name="Galibert F."/>
            <person name="Smith D.R."/>
            <person name="DeJong P.J."/>
            <person name="Kirkness E."/>
            <person name="Alvarez P."/>
            <person name="Biagi T."/>
            <person name="Brockman W."/>
            <person name="Butler J."/>
            <person name="Chin C.W."/>
            <person name="Cook A."/>
            <person name="Cuff J."/>
            <person name="Daly M.J."/>
            <person name="DeCaprio D."/>
            <person name="Gnerre S."/>
            <person name="Grabherr M."/>
            <person name="Kellis M."/>
            <person name="Kleber M."/>
            <person name="Bardeleben C."/>
            <person name="Goodstadt L."/>
            <person name="Heger A."/>
            <person name="Hitte C."/>
            <person name="Kim L."/>
            <person name="Koepfli K.P."/>
            <person name="Parker H.G."/>
            <person name="Pollinger J.P."/>
            <person name="Searle S.M."/>
            <person name="Sutter N.B."/>
            <person name="Thomas R."/>
            <person name="Webber C."/>
            <person name="Baldwin J."/>
            <person name="Abebe A."/>
            <person name="Abouelleil A."/>
            <person name="Aftuck L."/>
            <person name="Ait-Zahra M."/>
            <person name="Aldredge T."/>
            <person name="Allen N."/>
            <person name="An P."/>
            <person name="Anderson S."/>
            <person name="Antoine C."/>
            <person name="Arachchi H."/>
            <person name="Aslam A."/>
            <person name="Ayotte L."/>
            <person name="Bachantsang P."/>
            <person name="Barry A."/>
            <person name="Bayul T."/>
            <person name="Benamara M."/>
            <person name="Berlin A."/>
            <person name="Bessette D."/>
            <person name="Blitshteyn B."/>
            <person name="Bloom T."/>
            <person name="Blye J."/>
            <person name="Boguslavskiy L."/>
            <person name="Bonnet C."/>
            <person name="Boukhgalter B."/>
            <person name="Brown A."/>
            <person name="Cahill P."/>
            <person name="Calixte N."/>
            <person name="Camarata J."/>
            <person name="Cheshatsang Y."/>
            <person name="Chu J."/>
            <person name="Citroen M."/>
            <person name="Collymore A."/>
            <person name="Cooke P."/>
            <person name="Dawoe T."/>
            <person name="Daza R."/>
            <person name="Decktor K."/>
            <person name="DeGray S."/>
            <person name="Dhargay N."/>
            <person name="Dooley K."/>
            <person name="Dooley K."/>
            <person name="Dorje P."/>
            <person name="Dorjee K."/>
            <person name="Dorris L."/>
            <person name="Duffey N."/>
            <person name="Dupes A."/>
            <person name="Egbiremolen O."/>
            <person name="Elong R."/>
            <person name="Falk J."/>
            <person name="Farina A."/>
            <person name="Faro S."/>
            <person name="Ferguson D."/>
            <person name="Ferreira P."/>
            <person name="Fisher S."/>
            <person name="FitzGerald M."/>
            <person name="Foley K."/>
            <person name="Foley C."/>
            <person name="Franke A."/>
            <person name="Friedrich D."/>
            <person name="Gage D."/>
            <person name="Garber M."/>
            <person name="Gearin G."/>
            <person name="Giannoukos G."/>
            <person name="Goode T."/>
            <person name="Goyette A."/>
            <person name="Graham J."/>
            <person name="Grandbois E."/>
            <person name="Gyaltsen K."/>
            <person name="Hafez N."/>
            <person name="Hagopian D."/>
            <person name="Hagos B."/>
            <person name="Hall J."/>
            <person name="Healy C."/>
            <person name="Hegarty R."/>
            <person name="Honan T."/>
            <person name="Horn A."/>
            <person name="Houde N."/>
            <person name="Hughes L."/>
            <person name="Hunnicutt L."/>
            <person name="Husby M."/>
            <person name="Jester B."/>
            <person name="Jones C."/>
            <person name="Kamat A."/>
            <person name="Kanga B."/>
            <person name="Kells C."/>
            <person name="Khazanovich D."/>
            <person name="Kieu A.C."/>
            <person name="Kisner P."/>
            <person name="Kumar M."/>
            <person name="Lance K."/>
            <person name="Landers T."/>
            <person name="Lara M."/>
            <person name="Lee W."/>
            <person name="Leger J.P."/>
            <person name="Lennon N."/>
            <person name="Leuper L."/>
            <person name="LeVine S."/>
            <person name="Liu J."/>
            <person name="Liu X."/>
            <person name="Lokyitsang Y."/>
            <person name="Lokyitsang T."/>
            <person name="Lui A."/>
            <person name="Macdonald J."/>
            <person name="Major J."/>
            <person name="Marabella R."/>
            <person name="Maru K."/>
            <person name="Matthews C."/>
            <person name="McDonough S."/>
            <person name="Mehta T."/>
            <person name="Meldrim J."/>
            <person name="Melnikov A."/>
            <person name="Meneus L."/>
            <person name="Mihalev A."/>
            <person name="Mihova T."/>
            <person name="Miller K."/>
            <person name="Mittelman R."/>
            <person name="Mlenga V."/>
            <person name="Mulrain L."/>
            <person name="Munson G."/>
            <person name="Navidi A."/>
            <person name="Naylor J."/>
            <person name="Nguyen T."/>
            <person name="Nguyen N."/>
            <person name="Nguyen C."/>
            <person name="Nguyen T."/>
            <person name="Nicol R."/>
            <person name="Norbu N."/>
            <person name="Norbu C."/>
            <person name="Novod N."/>
            <person name="Nyima T."/>
            <person name="Olandt P."/>
            <person name="O'Neill B."/>
            <person name="O'Neill K."/>
            <person name="Osman S."/>
            <person name="Oyono L."/>
            <person name="Patti C."/>
            <person name="Perrin D."/>
            <person name="Phunkhang P."/>
            <person name="Pierre F."/>
            <person name="Priest M."/>
            <person name="Rachupka A."/>
            <person name="Raghuraman S."/>
            <person name="Rameau R."/>
            <person name="Ray V."/>
            <person name="Raymond C."/>
            <person name="Rege F."/>
            <person name="Rise C."/>
            <person name="Rogers J."/>
            <person name="Rogov P."/>
            <person name="Sahalie J."/>
            <person name="Settipalli S."/>
            <person name="Sharpe T."/>
            <person name="Shea T."/>
            <person name="Sheehan M."/>
            <person name="Sherpa N."/>
            <person name="Shi J."/>
            <person name="Shih D."/>
            <person name="Sloan J."/>
            <person name="Smith C."/>
            <person name="Sparrow T."/>
            <person name="Stalker J."/>
            <person name="Stange-Thomann N."/>
            <person name="Stavropoulos S."/>
            <person name="Stone C."/>
            <person name="Stone S."/>
            <person name="Sykes S."/>
            <person name="Tchuinga P."/>
            <person name="Tenzing P."/>
            <person name="Tesfaye S."/>
            <person name="Thoulutsang D."/>
            <person name="Thoulutsang Y."/>
            <person name="Topham K."/>
            <person name="Topping I."/>
            <person name="Tsamla T."/>
            <person name="Vassiliev H."/>
            <person name="Venkataraman V."/>
            <person name="Vo A."/>
            <person name="Wangchuk T."/>
            <person name="Wangdi T."/>
            <person name="Weiand M."/>
            <person name="Wilkinson J."/>
            <person name="Wilson A."/>
            <person name="Yadav S."/>
            <person name="Yang S."/>
            <person name="Yang X."/>
            <person name="Young G."/>
            <person name="Yu Q."/>
            <person name="Zainoun J."/>
            <person name="Zembek L."/>
            <person name="Zimmer A."/>
            <person name="Lander E.S."/>
        </authorList>
    </citation>
    <scope>NUCLEOTIDE SEQUENCE [LARGE SCALE GENOMIC DNA]</scope>
    <source>
        <strain evidence="1">Boxer</strain>
    </source>
</reference>
<gene>
    <name evidence="1" type="primary">GATD3</name>
</gene>
<dbReference type="SUPFAM" id="SSF52317">
    <property type="entry name" value="Class I glutamine amidotransferase-like"/>
    <property type="match status" value="2"/>
</dbReference>
<dbReference type="AlphaFoldDB" id="A0A8P0TSR3"/>